<organism evidence="10 11">
    <name type="scientific">Phialophora macrospora</name>
    <dbReference type="NCBI Taxonomy" id="1851006"/>
    <lineage>
        <taxon>Eukaryota</taxon>
        <taxon>Fungi</taxon>
        <taxon>Dikarya</taxon>
        <taxon>Ascomycota</taxon>
        <taxon>Pezizomycotina</taxon>
        <taxon>Eurotiomycetes</taxon>
        <taxon>Chaetothyriomycetidae</taxon>
        <taxon>Chaetothyriales</taxon>
        <taxon>Herpotrichiellaceae</taxon>
        <taxon>Phialophora</taxon>
    </lineage>
</organism>
<dbReference type="Pfam" id="PF10405">
    <property type="entry name" value="BHD_3"/>
    <property type="match status" value="1"/>
</dbReference>
<dbReference type="InterPro" id="IPR018328">
    <property type="entry name" value="Rad4_beta-hairpin_dom3"/>
</dbReference>
<evidence type="ECO:0000256" key="5">
    <source>
        <dbReference type="ARBA" id="ARBA00023242"/>
    </source>
</evidence>
<feature type="domain" description="Rad4 beta-hairpin" evidence="9">
    <location>
        <begin position="639"/>
        <end position="713"/>
    </location>
</feature>
<dbReference type="Pfam" id="PF10403">
    <property type="entry name" value="BHD_1"/>
    <property type="match status" value="1"/>
</dbReference>
<dbReference type="GO" id="GO:0000111">
    <property type="term" value="C:nucleotide-excision repair factor 2 complex"/>
    <property type="evidence" value="ECO:0007669"/>
    <property type="project" value="TreeGrafter"/>
</dbReference>
<dbReference type="Gene3D" id="3.90.260.10">
    <property type="entry name" value="Transglutaminase-like"/>
    <property type="match status" value="1"/>
</dbReference>
<dbReference type="Gene3D" id="3.30.70.2460">
    <property type="entry name" value="Rad4, beta-hairpin domain BHD3"/>
    <property type="match status" value="1"/>
</dbReference>
<dbReference type="GO" id="GO:0006298">
    <property type="term" value="P:mismatch repair"/>
    <property type="evidence" value="ECO:0007669"/>
    <property type="project" value="TreeGrafter"/>
</dbReference>
<keyword evidence="4" id="KW-0234">DNA repair</keyword>
<evidence type="ECO:0000256" key="3">
    <source>
        <dbReference type="ARBA" id="ARBA00022763"/>
    </source>
</evidence>
<evidence type="ECO:0000256" key="6">
    <source>
        <dbReference type="SAM" id="MobiDB-lite"/>
    </source>
</evidence>
<dbReference type="SUPFAM" id="SSF54001">
    <property type="entry name" value="Cysteine proteinases"/>
    <property type="match status" value="1"/>
</dbReference>
<dbReference type="PANTHER" id="PTHR12135">
    <property type="entry name" value="DNA REPAIR PROTEIN XP-C / RAD4"/>
    <property type="match status" value="1"/>
</dbReference>
<dbReference type="STRING" id="5601.A0A0D2F3R8"/>
<dbReference type="Gene3D" id="3.30.60.290">
    <property type="entry name" value="Rad4, beta-hairpin domain BHD2"/>
    <property type="match status" value="1"/>
</dbReference>
<dbReference type="AlphaFoldDB" id="A0A0D2F3R8"/>
<dbReference type="PANTHER" id="PTHR12135:SF0">
    <property type="entry name" value="DNA REPAIR PROTEIN COMPLEMENTING XP-C CELLS"/>
    <property type="match status" value="1"/>
</dbReference>
<dbReference type="GO" id="GO:0003684">
    <property type="term" value="F:damaged DNA binding"/>
    <property type="evidence" value="ECO:0007669"/>
    <property type="project" value="InterPro"/>
</dbReference>
<dbReference type="GO" id="GO:0006289">
    <property type="term" value="P:nucleotide-excision repair"/>
    <property type="evidence" value="ECO:0007669"/>
    <property type="project" value="InterPro"/>
</dbReference>
<feature type="compositionally biased region" description="Basic and acidic residues" evidence="6">
    <location>
        <begin position="106"/>
        <end position="116"/>
    </location>
</feature>
<accession>A0A0D2F3R8</accession>
<feature type="region of interest" description="Disordered" evidence="6">
    <location>
        <begin position="90"/>
        <end position="139"/>
    </location>
</feature>
<dbReference type="SMART" id="SM01030">
    <property type="entry name" value="BHD_1"/>
    <property type="match status" value="1"/>
</dbReference>
<gene>
    <name evidence="10" type="ORF">PV04_10696</name>
</gene>
<keyword evidence="3" id="KW-0227">DNA damage</keyword>
<feature type="region of interest" description="Disordered" evidence="6">
    <location>
        <begin position="1"/>
        <end position="74"/>
    </location>
</feature>
<dbReference type="InterPro" id="IPR038765">
    <property type="entry name" value="Papain-like_cys_pep_sf"/>
</dbReference>
<evidence type="ECO:0000256" key="2">
    <source>
        <dbReference type="ARBA" id="ARBA00009525"/>
    </source>
</evidence>
<evidence type="ECO:0000259" key="9">
    <source>
        <dbReference type="SMART" id="SM01032"/>
    </source>
</evidence>
<comment type="similarity">
    <text evidence="2">Belongs to the XPC family.</text>
</comment>
<dbReference type="HOGENOM" id="CLU_003639_1_1_1"/>
<dbReference type="Proteomes" id="UP000054266">
    <property type="component" value="Unassembled WGS sequence"/>
</dbReference>
<evidence type="ECO:0000256" key="4">
    <source>
        <dbReference type="ARBA" id="ARBA00023204"/>
    </source>
</evidence>
<name>A0A0D2F3R8_9EURO</name>
<evidence type="ECO:0000256" key="1">
    <source>
        <dbReference type="ARBA" id="ARBA00004123"/>
    </source>
</evidence>
<keyword evidence="5" id="KW-0539">Nucleus</keyword>
<reference evidence="10 11" key="1">
    <citation type="submission" date="2015-01" db="EMBL/GenBank/DDBJ databases">
        <title>The Genome Sequence of Capronia semiimmersa CBS27337.</title>
        <authorList>
            <consortium name="The Broad Institute Genomics Platform"/>
            <person name="Cuomo C."/>
            <person name="de Hoog S."/>
            <person name="Gorbushina A."/>
            <person name="Stielow B."/>
            <person name="Teixiera M."/>
            <person name="Abouelleil A."/>
            <person name="Chapman S.B."/>
            <person name="Priest M."/>
            <person name="Young S.K."/>
            <person name="Wortman J."/>
            <person name="Nusbaum C."/>
            <person name="Birren B."/>
        </authorList>
    </citation>
    <scope>NUCLEOTIDE SEQUENCE [LARGE SCALE GENOMIC DNA]</scope>
    <source>
        <strain evidence="10 11">CBS 27337</strain>
    </source>
</reference>
<dbReference type="SMART" id="SM01032">
    <property type="entry name" value="BHD_3"/>
    <property type="match status" value="1"/>
</dbReference>
<dbReference type="GO" id="GO:0003697">
    <property type="term" value="F:single-stranded DNA binding"/>
    <property type="evidence" value="ECO:0007669"/>
    <property type="project" value="TreeGrafter"/>
</dbReference>
<dbReference type="GO" id="GO:0071942">
    <property type="term" value="C:XPC complex"/>
    <property type="evidence" value="ECO:0007669"/>
    <property type="project" value="TreeGrafter"/>
</dbReference>
<sequence length="1072" mass="118474">MPLKNKDAAKQPAQTARRSARQRGKAKDDIPDVYGEMLAEATEEENAASISKPFKQNPIPVARRAPRHRGRAELEIGGVYGEMIAEALAEEHAEASNPRPSKRRKTSEEPSSKIELDINLFDEPPDLGSPAAAEPEPTRLQQVTLTEFDTATESDAEFEDVDLEPLAEEAKYDEKPDEKPLELNLSKVSTPARATAKRKPVSAAEKRLRLDVHKAHLVMLLANLKCRNQWCNSESVQAILKPLVQRKTTSMLHLDERKTQYERNQSFMKGIEEVCAIWKGLWTVDGRGMTRAYWRDDVDAVKESDDTEDLDFDDFKSAAVSKRGSRDLAAQLFCALLRSIALDARLVCSLQVLPFSRVAKGQTPQKPKAEYIRAPPQDYGSTSGASAQRRKVFSESQFPIFWVEVFAPAIQTWIPLDPTVRQTINKPKTGFEPYGNDNYNKLTYVIAFEDDGSAKDVTRRYTQFYTSKIRKQRVESTPGGEKWWDKTMRFFEKPFREARDDIEDASLQARAESEPMPNNIEDFRGHSVYVLERHLRKNEVIHPRRESGKVRLGFGKDARLVSVFRRRDVHVCRTADAWYRRGRDVNEGEQPLKRAVPRRKRTPAADGSDDDEEAANGTALYAEYQTSLYEPPPVVNGQVPRNAYGNLDVYVASMIPAGAVHIRHPLAAKAAQILGIDYADAVTGFQFKGRQGTAVIDGVVIAMTMTNAMITVIEALQSQASEEAEIARTKILLGMWKHWLTALRVREHVQQQYGDREEGTKGKRTLVDDDDDDDDVAYRPEDDGGGFMLEEADPDQSDEDATTSLTPSKMPNLRPLELPPEMVHQEIIVVRSPHKLPQPSAQQPSTRQSNYQVDVSNTADGGGFMFENGRSPIHAPGNSPPRSAADQEAGGGFLPEDEENEGGGFLLDDKDKASGGFVAETEGSIPHTHVDTTGEEQAGGFFPEIDVESGSANDDAGVAIATGNATAFIIEGGPEFNIRHEYRDERGRDAGEAATHVLPTAVDASAAEPRQATPALAPATKTDQGTLNPSESEAANGGSPASAPTPGSLLSHDPEEDDAEPEWLLNSLGEMD</sequence>
<feature type="region of interest" description="Disordered" evidence="6">
    <location>
        <begin position="834"/>
        <end position="937"/>
    </location>
</feature>
<dbReference type="Pfam" id="PF03835">
    <property type="entry name" value="Rad4"/>
    <property type="match status" value="1"/>
</dbReference>
<dbReference type="InterPro" id="IPR004583">
    <property type="entry name" value="DNA_repair_Rad4"/>
</dbReference>
<evidence type="ECO:0000313" key="11">
    <source>
        <dbReference type="Proteomes" id="UP000054266"/>
    </source>
</evidence>
<dbReference type="InterPro" id="IPR018325">
    <property type="entry name" value="Rad4/PNGase_transGLS-fold"/>
</dbReference>
<dbReference type="InterPro" id="IPR036985">
    <property type="entry name" value="Transglutaminase-like_sf"/>
</dbReference>
<dbReference type="GO" id="GO:0005737">
    <property type="term" value="C:cytoplasm"/>
    <property type="evidence" value="ECO:0007669"/>
    <property type="project" value="TreeGrafter"/>
</dbReference>
<feature type="domain" description="Rad4 beta-hairpin" evidence="8">
    <location>
        <begin position="572"/>
        <end position="632"/>
    </location>
</feature>
<evidence type="ECO:0008006" key="12">
    <source>
        <dbReference type="Google" id="ProtNLM"/>
    </source>
</evidence>
<feature type="compositionally biased region" description="Basic and acidic residues" evidence="6">
    <location>
        <begin position="751"/>
        <end position="767"/>
    </location>
</feature>
<dbReference type="EMBL" id="KN846963">
    <property type="protein sequence ID" value="KIW62528.1"/>
    <property type="molecule type" value="Genomic_DNA"/>
</dbReference>
<protein>
    <recommendedName>
        <fullName evidence="12">Rad4 beta-hairpin domain-containing protein</fullName>
    </recommendedName>
</protein>
<dbReference type="Pfam" id="PF10404">
    <property type="entry name" value="BHD_2"/>
    <property type="match status" value="1"/>
</dbReference>
<dbReference type="Gene3D" id="2.20.20.110">
    <property type="entry name" value="Rad4, beta-hairpin domain BHD1"/>
    <property type="match status" value="1"/>
</dbReference>
<dbReference type="InterPro" id="IPR018326">
    <property type="entry name" value="Rad4_beta-hairpin_dom1"/>
</dbReference>
<evidence type="ECO:0000259" key="7">
    <source>
        <dbReference type="SMART" id="SM01030"/>
    </source>
</evidence>
<dbReference type="InterPro" id="IPR018327">
    <property type="entry name" value="BHD_2"/>
</dbReference>
<feature type="region of interest" description="Disordered" evidence="6">
    <location>
        <begin position="589"/>
        <end position="614"/>
    </location>
</feature>
<feature type="region of interest" description="Disordered" evidence="6">
    <location>
        <begin position="751"/>
        <end position="816"/>
    </location>
</feature>
<feature type="compositionally biased region" description="Acidic residues" evidence="6">
    <location>
        <begin position="790"/>
        <end position="801"/>
    </location>
</feature>
<feature type="region of interest" description="Disordered" evidence="6">
    <location>
        <begin position="987"/>
        <end position="1072"/>
    </location>
</feature>
<feature type="compositionally biased region" description="Polar residues" evidence="6">
    <location>
        <begin position="1021"/>
        <end position="1033"/>
    </location>
</feature>
<keyword evidence="11" id="KW-1185">Reference proteome</keyword>
<feature type="compositionally biased region" description="Polar residues" evidence="6">
    <location>
        <begin position="839"/>
        <end position="859"/>
    </location>
</feature>
<evidence type="ECO:0000313" key="10">
    <source>
        <dbReference type="EMBL" id="KIW62528.1"/>
    </source>
</evidence>
<feature type="domain" description="Rad4 beta-hairpin" evidence="7">
    <location>
        <begin position="512"/>
        <end position="570"/>
    </location>
</feature>
<evidence type="ECO:0000259" key="8">
    <source>
        <dbReference type="SMART" id="SM01031"/>
    </source>
</evidence>
<feature type="region of interest" description="Disordered" evidence="6">
    <location>
        <begin position="364"/>
        <end position="385"/>
    </location>
</feature>
<comment type="subcellular location">
    <subcellularLocation>
        <location evidence="1">Nucleus</location>
    </subcellularLocation>
</comment>
<dbReference type="InterPro" id="IPR042488">
    <property type="entry name" value="Rad4_BHD3_sf"/>
</dbReference>
<dbReference type="SMART" id="SM01031">
    <property type="entry name" value="BHD_2"/>
    <property type="match status" value="1"/>
</dbReference>
<proteinExistence type="inferred from homology"/>